<dbReference type="InterPro" id="IPR015424">
    <property type="entry name" value="PyrdxlP-dep_Trfase"/>
</dbReference>
<keyword evidence="8" id="KW-1185">Reference proteome</keyword>
<dbReference type="AlphaFoldDB" id="A0A0R1WDR9"/>
<evidence type="ECO:0000256" key="5">
    <source>
        <dbReference type="ARBA" id="ARBA00037974"/>
    </source>
</evidence>
<dbReference type="EMBL" id="AZGF01000009">
    <property type="protein sequence ID" value="KRM12268.1"/>
    <property type="molecule type" value="Genomic_DNA"/>
</dbReference>
<comment type="caution">
    <text evidence="7">The sequence shown here is derived from an EMBL/GenBank/DDBJ whole genome shotgun (WGS) entry which is preliminary data.</text>
</comment>
<dbReference type="Gene3D" id="3.90.1150.10">
    <property type="entry name" value="Aspartate Aminotransferase, domain 1"/>
    <property type="match status" value="1"/>
</dbReference>
<reference evidence="7 8" key="1">
    <citation type="journal article" date="2015" name="Genome Announc.">
        <title>Expanding the biotechnology potential of lactobacilli through comparative genomics of 213 strains and associated genera.</title>
        <authorList>
            <person name="Sun Z."/>
            <person name="Harris H.M."/>
            <person name="McCann A."/>
            <person name="Guo C."/>
            <person name="Argimon S."/>
            <person name="Zhang W."/>
            <person name="Yang X."/>
            <person name="Jeffery I.B."/>
            <person name="Cooney J.C."/>
            <person name="Kagawa T.F."/>
            <person name="Liu W."/>
            <person name="Song Y."/>
            <person name="Salvetti E."/>
            <person name="Wrobel A."/>
            <person name="Rasinkangas P."/>
            <person name="Parkhill J."/>
            <person name="Rea M.C."/>
            <person name="O'Sullivan O."/>
            <person name="Ritari J."/>
            <person name="Douillard F.P."/>
            <person name="Paul Ross R."/>
            <person name="Yang R."/>
            <person name="Briner A.E."/>
            <person name="Felis G.E."/>
            <person name="de Vos W.M."/>
            <person name="Barrangou R."/>
            <person name="Klaenhammer T.R."/>
            <person name="Caufield P.W."/>
            <person name="Cui Y."/>
            <person name="Zhang H."/>
            <person name="O'Toole P.W."/>
        </authorList>
    </citation>
    <scope>NUCLEOTIDE SEQUENCE [LARGE SCALE GENOMIC DNA]</scope>
    <source>
        <strain evidence="7 8">DSM 5007</strain>
    </source>
</reference>
<dbReference type="RefSeq" id="WP_010621782.1">
    <property type="nucleotide sequence ID" value="NZ_AZGF01000009.1"/>
</dbReference>
<dbReference type="PANTHER" id="PTHR43525:SF1">
    <property type="entry name" value="PROTEIN MALY"/>
    <property type="match status" value="1"/>
</dbReference>
<sequence>MNFDQISNLIGNENVPKWAITAQPGHEDVTTLTIADMDFETPDFILNNLVPASRVLGYEEPSDQYYDSIINWQKQYHHVSVNKNEIIPLTGVLTGISFALQKVTSPNDAVLVFDPVYGPFSMAVNNLNRELIEFDLTISGDGQYEIDFDKLKDTLSKQKIRAMIICNPQNPSGHVWTRADLLKLSELAQQNNIFMIADEIHQDLVFEPERYTSLFEIPGVEGYAIVISAPTKTFNMPGVQSAYMFVKDAFLRDQIKSLMDDQFISGISTTGVLATTVALTQGKSWHDELMKYLKENRDTIFELFDGTKIKPMLPQATYLMWLDFSAIGISDLEIDRKLINDAKVQLNMGSQYGQDGTGWFRLNFATSRDQLVKAVRQIIEVFG</sequence>
<name>A0A0R1WDR9_9LACO</name>
<evidence type="ECO:0000256" key="2">
    <source>
        <dbReference type="ARBA" id="ARBA00012224"/>
    </source>
</evidence>
<dbReference type="SUPFAM" id="SSF53383">
    <property type="entry name" value="PLP-dependent transferases"/>
    <property type="match status" value="1"/>
</dbReference>
<dbReference type="Pfam" id="PF00155">
    <property type="entry name" value="Aminotran_1_2"/>
    <property type="match status" value="1"/>
</dbReference>
<evidence type="ECO:0000256" key="1">
    <source>
        <dbReference type="ARBA" id="ARBA00001933"/>
    </source>
</evidence>
<evidence type="ECO:0000313" key="8">
    <source>
        <dbReference type="Proteomes" id="UP000051820"/>
    </source>
</evidence>
<dbReference type="CDD" id="cd00609">
    <property type="entry name" value="AAT_like"/>
    <property type="match status" value="1"/>
</dbReference>
<keyword evidence="3" id="KW-0663">Pyridoxal phosphate</keyword>
<dbReference type="InterPro" id="IPR015421">
    <property type="entry name" value="PyrdxlP-dep_Trfase_major"/>
</dbReference>
<dbReference type="EC" id="4.4.1.13" evidence="2"/>
<dbReference type="PATRIC" id="fig|1423807.3.peg.2534"/>
<dbReference type="InterPro" id="IPR004839">
    <property type="entry name" value="Aminotransferase_I/II_large"/>
</dbReference>
<keyword evidence="4 7" id="KW-0456">Lyase</keyword>
<dbReference type="Gene3D" id="3.40.640.10">
    <property type="entry name" value="Type I PLP-dependent aspartate aminotransferase-like (Major domain)"/>
    <property type="match status" value="1"/>
</dbReference>
<dbReference type="STRING" id="1423807.FD16_GL002453"/>
<comment type="cofactor">
    <cofactor evidence="1">
        <name>pyridoxal 5'-phosphate</name>
        <dbReference type="ChEBI" id="CHEBI:597326"/>
    </cofactor>
</comment>
<proteinExistence type="inferred from homology"/>
<accession>A0A0R1WDR9</accession>
<evidence type="ECO:0000313" key="7">
    <source>
        <dbReference type="EMBL" id="KRM12268.1"/>
    </source>
</evidence>
<dbReference type="GO" id="GO:0047804">
    <property type="term" value="F:cysteine-S-conjugate beta-lyase activity"/>
    <property type="evidence" value="ECO:0007669"/>
    <property type="project" value="UniProtKB-EC"/>
</dbReference>
<dbReference type="Proteomes" id="UP000051820">
    <property type="component" value="Unassembled WGS sequence"/>
</dbReference>
<evidence type="ECO:0000256" key="3">
    <source>
        <dbReference type="ARBA" id="ARBA00022898"/>
    </source>
</evidence>
<gene>
    <name evidence="7" type="ORF">FD16_GL002453</name>
</gene>
<dbReference type="InterPro" id="IPR015422">
    <property type="entry name" value="PyrdxlP-dep_Trfase_small"/>
</dbReference>
<dbReference type="GO" id="GO:0030170">
    <property type="term" value="F:pyridoxal phosphate binding"/>
    <property type="evidence" value="ECO:0007669"/>
    <property type="project" value="InterPro"/>
</dbReference>
<organism evidence="7 8">
    <name type="scientific">Paucilactobacillus suebicus DSM 5007 = KCTC 3549</name>
    <dbReference type="NCBI Taxonomy" id="1423807"/>
    <lineage>
        <taxon>Bacteria</taxon>
        <taxon>Bacillati</taxon>
        <taxon>Bacillota</taxon>
        <taxon>Bacilli</taxon>
        <taxon>Lactobacillales</taxon>
        <taxon>Lactobacillaceae</taxon>
        <taxon>Paucilactobacillus</taxon>
    </lineage>
</organism>
<dbReference type="OrthoDB" id="9802872at2"/>
<dbReference type="eggNOG" id="COG1168">
    <property type="taxonomic scope" value="Bacteria"/>
</dbReference>
<evidence type="ECO:0000259" key="6">
    <source>
        <dbReference type="Pfam" id="PF00155"/>
    </source>
</evidence>
<dbReference type="PANTHER" id="PTHR43525">
    <property type="entry name" value="PROTEIN MALY"/>
    <property type="match status" value="1"/>
</dbReference>
<evidence type="ECO:0000256" key="4">
    <source>
        <dbReference type="ARBA" id="ARBA00023239"/>
    </source>
</evidence>
<protein>
    <recommendedName>
        <fullName evidence="2">cysteine-S-conjugate beta-lyase</fullName>
        <ecNumber evidence="2">4.4.1.13</ecNumber>
    </recommendedName>
</protein>
<dbReference type="InterPro" id="IPR051798">
    <property type="entry name" value="Class-II_PLP-Dep_Aminotrans"/>
</dbReference>
<comment type="similarity">
    <text evidence="5">Belongs to the class-II pyridoxal-phosphate-dependent aminotransferase family. MalY/PatB cystathionine beta-lyase subfamily.</text>
</comment>
<feature type="domain" description="Aminotransferase class I/classII large" evidence="6">
    <location>
        <begin position="75"/>
        <end position="377"/>
    </location>
</feature>